<dbReference type="EMBL" id="JAWHQM010000013">
    <property type="protein sequence ID" value="KAK5629858.1"/>
    <property type="molecule type" value="Genomic_DNA"/>
</dbReference>
<sequence>MATGQSDCRKFPDIPIVFIAIYTRFPSLITSTATISSLQETIIQRIVRSFEAANENELSKVIMKHAWHKRLSFQLYGHPASHELNTSHYVHAPLNS</sequence>
<name>A0AAN7Z859_9PEZI</name>
<evidence type="ECO:0000313" key="1">
    <source>
        <dbReference type="EMBL" id="KAK5629858.1"/>
    </source>
</evidence>
<comment type="caution">
    <text evidence="1">The sequence shown here is derived from an EMBL/GenBank/DDBJ whole genome shotgun (WGS) entry which is preliminary data.</text>
</comment>
<proteinExistence type="predicted"/>
<accession>A0AAN7Z859</accession>
<dbReference type="AlphaFoldDB" id="A0AAN7Z859"/>
<dbReference type="Proteomes" id="UP001305414">
    <property type="component" value="Unassembled WGS sequence"/>
</dbReference>
<reference evidence="1 2" key="1">
    <citation type="submission" date="2023-10" db="EMBL/GenBank/DDBJ databases">
        <title>Draft genome sequence of Xylaria bambusicola isolate GMP-LS, the root and basal stem rot pathogen of sugarcane in Indonesia.</title>
        <authorList>
            <person name="Selvaraj P."/>
            <person name="Muralishankar V."/>
            <person name="Muruganantham S."/>
            <person name="Sp S."/>
            <person name="Haryani S."/>
            <person name="Lau K.J.X."/>
            <person name="Naqvi N.I."/>
        </authorList>
    </citation>
    <scope>NUCLEOTIDE SEQUENCE [LARGE SCALE GENOMIC DNA]</scope>
    <source>
        <strain evidence="1">GMP-LS</strain>
    </source>
</reference>
<evidence type="ECO:0000313" key="2">
    <source>
        <dbReference type="Proteomes" id="UP001305414"/>
    </source>
</evidence>
<gene>
    <name evidence="1" type="ORF">RRF57_005574</name>
</gene>
<keyword evidence="2" id="KW-1185">Reference proteome</keyword>
<organism evidence="1 2">
    <name type="scientific">Xylaria bambusicola</name>
    <dbReference type="NCBI Taxonomy" id="326684"/>
    <lineage>
        <taxon>Eukaryota</taxon>
        <taxon>Fungi</taxon>
        <taxon>Dikarya</taxon>
        <taxon>Ascomycota</taxon>
        <taxon>Pezizomycotina</taxon>
        <taxon>Sordariomycetes</taxon>
        <taxon>Xylariomycetidae</taxon>
        <taxon>Xylariales</taxon>
        <taxon>Xylariaceae</taxon>
        <taxon>Xylaria</taxon>
    </lineage>
</organism>
<protein>
    <submittedName>
        <fullName evidence="1">Uncharacterized protein</fullName>
    </submittedName>
</protein>